<evidence type="ECO:0000256" key="12">
    <source>
        <dbReference type="ARBA" id="ARBA00023180"/>
    </source>
</evidence>
<protein>
    <recommendedName>
        <fullName evidence="4">alpha-1,6-mannosyl-glycoprotein 6-beta-N-acetylglucosaminyltransferase</fullName>
        <ecNumber evidence="4">2.4.1.155</ecNumber>
    </recommendedName>
</protein>
<feature type="non-terminal residue" evidence="15">
    <location>
        <position position="194"/>
    </location>
</feature>
<dbReference type="InterPro" id="IPR026116">
    <property type="entry name" value="GT18_cat"/>
</dbReference>
<evidence type="ECO:0000256" key="13">
    <source>
        <dbReference type="ARBA" id="ARBA00048243"/>
    </source>
</evidence>
<name>A0A0H5QL77_9EUKA</name>
<feature type="domain" description="Glycosyltransferase family 18 catalytic" evidence="14">
    <location>
        <begin position="2"/>
        <end position="190"/>
    </location>
</feature>
<dbReference type="UniPathway" id="UPA00378"/>
<evidence type="ECO:0000256" key="5">
    <source>
        <dbReference type="ARBA" id="ARBA00022676"/>
    </source>
</evidence>
<dbReference type="EMBL" id="HACM01001915">
    <property type="protein sequence ID" value="CRZ02357.1"/>
    <property type="molecule type" value="Transcribed_RNA"/>
</dbReference>
<accession>A0A0H5QL77</accession>
<dbReference type="GO" id="GO:0000139">
    <property type="term" value="C:Golgi membrane"/>
    <property type="evidence" value="ECO:0007669"/>
    <property type="project" value="UniProtKB-SubCell"/>
</dbReference>
<evidence type="ECO:0000256" key="7">
    <source>
        <dbReference type="ARBA" id="ARBA00022692"/>
    </source>
</evidence>
<keyword evidence="7" id="KW-0812">Transmembrane</keyword>
<dbReference type="InterPro" id="IPR052105">
    <property type="entry name" value="MGAT5_Glycosyltransferase"/>
</dbReference>
<comment type="pathway">
    <text evidence="2">Protein modification; protein glycosylation.</text>
</comment>
<keyword evidence="9" id="KW-1133">Transmembrane helix</keyword>
<dbReference type="AlphaFoldDB" id="A0A0H5QL77"/>
<dbReference type="PANTHER" id="PTHR15075">
    <property type="entry name" value="ALPHA-MANNOSIDE BETA-1,6-N-ACETYLGLUCOSAMINYLTRANSFERASE"/>
    <property type="match status" value="1"/>
</dbReference>
<dbReference type="Pfam" id="PF15024">
    <property type="entry name" value="Glyco_transf_18"/>
    <property type="match status" value="1"/>
</dbReference>
<comment type="similarity">
    <text evidence="3">Belongs to the glycosyltransferase 18 family.</text>
</comment>
<keyword evidence="6" id="KW-0808">Transferase</keyword>
<evidence type="ECO:0000256" key="6">
    <source>
        <dbReference type="ARBA" id="ARBA00022679"/>
    </source>
</evidence>
<keyword evidence="10" id="KW-0333">Golgi apparatus</keyword>
<keyword evidence="8" id="KW-0735">Signal-anchor</keyword>
<organism evidence="15">
    <name type="scientific">Spongospora subterranea</name>
    <dbReference type="NCBI Taxonomy" id="70186"/>
    <lineage>
        <taxon>Eukaryota</taxon>
        <taxon>Sar</taxon>
        <taxon>Rhizaria</taxon>
        <taxon>Endomyxa</taxon>
        <taxon>Phytomyxea</taxon>
        <taxon>Plasmodiophorida</taxon>
        <taxon>Plasmodiophoridae</taxon>
        <taxon>Spongospora</taxon>
    </lineage>
</organism>
<reference evidence="15" key="1">
    <citation type="submission" date="2015-04" db="EMBL/GenBank/DDBJ databases">
        <title>The genome sequence of the plant pathogenic Rhizarian Plasmodiophora brassicae reveals insights in its biotrophic life cycle and the origin of chitin synthesis.</title>
        <authorList>
            <person name="Schwelm A."/>
            <person name="Fogelqvist J."/>
            <person name="Knaust A."/>
            <person name="Julke S."/>
            <person name="Lilja T."/>
            <person name="Dhandapani V."/>
            <person name="Bonilla-Rosso G."/>
            <person name="Karlsson M."/>
            <person name="Shevchenko A."/>
            <person name="Choi S.R."/>
            <person name="Kim H.G."/>
            <person name="Park J.Y."/>
            <person name="Lim Y.P."/>
            <person name="Ludwig-Muller J."/>
            <person name="Dixelius C."/>
        </authorList>
    </citation>
    <scope>NUCLEOTIDE SEQUENCE</scope>
    <source>
        <tissue evidence="15">Potato root galls</tissue>
    </source>
</reference>
<evidence type="ECO:0000256" key="3">
    <source>
        <dbReference type="ARBA" id="ARBA00007477"/>
    </source>
</evidence>
<evidence type="ECO:0000256" key="11">
    <source>
        <dbReference type="ARBA" id="ARBA00023136"/>
    </source>
</evidence>
<proteinExistence type="inferred from homology"/>
<evidence type="ECO:0000256" key="1">
    <source>
        <dbReference type="ARBA" id="ARBA00004323"/>
    </source>
</evidence>
<keyword evidence="5" id="KW-0328">Glycosyltransferase</keyword>
<comment type="catalytic activity">
    <reaction evidence="13">
        <text>N(4)-{beta-D-GlcNAc-(1-&gt;2)-[beta-D-GlcNAc-(1-&gt;4)]-alpha-D-Man-(1-&gt;3)-[beta-D-GlcNAc-(1-&gt;2)-alpha-D-Man-(1-&gt;6)]-beta-D-Man-(1-&gt;4)-beta-D-GlcNAc-(1-&gt;4)-beta-D-GlcNAc}-L-asparaginyl-[protein] + UDP-N-acetyl-alpha-D-glucosamine = N(4)-{beta-D-GlcNAc-(1-&gt;2)-[beta-D-GlcNAc-(1-&gt;4)]-alpha-D-Man-(1-&gt;3)-[beta-D-GlcNAc-(1-&gt;2)-[beta-D-GlcNAc-(1-&gt;6)]-alpha-D-Man-(1-&gt;6)]-beta-D-Man-(1-&gt;4)-beta-D-GlcNAc-(1-&gt;4)-beta-D-GlcNAc}-L-asparaginyl-[protein] + UDP + H(+)</text>
        <dbReference type="Rhea" id="RHEA:16921"/>
        <dbReference type="Rhea" id="RHEA-COMP:14374"/>
        <dbReference type="Rhea" id="RHEA-COMP:14377"/>
        <dbReference type="ChEBI" id="CHEBI:15378"/>
        <dbReference type="ChEBI" id="CHEBI:57705"/>
        <dbReference type="ChEBI" id="CHEBI:58223"/>
        <dbReference type="ChEBI" id="CHEBI:139507"/>
        <dbReference type="ChEBI" id="CHEBI:139510"/>
        <dbReference type="EC" id="2.4.1.155"/>
    </reaction>
</comment>
<feature type="non-terminal residue" evidence="15">
    <location>
        <position position="1"/>
    </location>
</feature>
<evidence type="ECO:0000259" key="14">
    <source>
        <dbReference type="Pfam" id="PF15024"/>
    </source>
</evidence>
<evidence type="ECO:0000256" key="2">
    <source>
        <dbReference type="ARBA" id="ARBA00004922"/>
    </source>
</evidence>
<keyword evidence="11" id="KW-0472">Membrane</keyword>
<dbReference type="GO" id="GO:0030144">
    <property type="term" value="F:alpha-1,6-mannosylglycoprotein 6-beta-N-acetylglucosaminyltransferase activity"/>
    <property type="evidence" value="ECO:0007669"/>
    <property type="project" value="UniProtKB-EC"/>
</dbReference>
<evidence type="ECO:0000256" key="10">
    <source>
        <dbReference type="ARBA" id="ARBA00023034"/>
    </source>
</evidence>
<dbReference type="PANTHER" id="PTHR15075:SF2">
    <property type="entry name" value="ALPHA-1,6-MANNOSYLGLYCOPROTEIN 6-BETA-N-ACETYLGLUCOSAMINYLTRANSFERASE"/>
    <property type="match status" value="1"/>
</dbReference>
<sequence length="194" mass="21606">LKQFLVPYPNAWNYFIGFKQPLIGKTKHESVEKPIGVIHGKLGRYIEGHQDLIETVSNRWSVKTTIPQIQYDRLGLSNSVENLGICNSSQWRQLLSKAAFVLSLGDPVLAPTAIESLASGTPYIFAKYSKGRSLADLPLHPIQTQHDYMLTIGAPYAYAVDMSDVEAVLVAIETAVNNPIEPWIPDGFTDRDHE</sequence>
<evidence type="ECO:0000313" key="15">
    <source>
        <dbReference type="EMBL" id="CRZ02357.1"/>
    </source>
</evidence>
<keyword evidence="12" id="KW-0325">Glycoprotein</keyword>
<dbReference type="GO" id="GO:0006487">
    <property type="term" value="P:protein N-linked glycosylation"/>
    <property type="evidence" value="ECO:0007669"/>
    <property type="project" value="TreeGrafter"/>
</dbReference>
<evidence type="ECO:0000256" key="8">
    <source>
        <dbReference type="ARBA" id="ARBA00022968"/>
    </source>
</evidence>
<dbReference type="EC" id="2.4.1.155" evidence="4"/>
<evidence type="ECO:0000256" key="9">
    <source>
        <dbReference type="ARBA" id="ARBA00022989"/>
    </source>
</evidence>
<comment type="subcellular location">
    <subcellularLocation>
        <location evidence="1">Golgi apparatus membrane</location>
        <topology evidence="1">Single-pass type II membrane protein</topology>
    </subcellularLocation>
</comment>
<evidence type="ECO:0000256" key="4">
    <source>
        <dbReference type="ARBA" id="ARBA00012671"/>
    </source>
</evidence>